<dbReference type="STRING" id="1423780.FD05_GL000953"/>
<evidence type="ECO:0000313" key="3">
    <source>
        <dbReference type="Proteomes" id="UP000016361"/>
    </source>
</evidence>
<protein>
    <recommendedName>
        <fullName evidence="1">HicB-like antitoxin of toxin-antitoxin system domain-containing protein</fullName>
    </recommendedName>
</protein>
<dbReference type="SUPFAM" id="SSF143100">
    <property type="entry name" value="TTHA1013/TTHA0281-like"/>
    <property type="match status" value="1"/>
</dbReference>
<dbReference type="PANTHER" id="PTHR34504">
    <property type="entry name" value="ANTITOXIN HICB"/>
    <property type="match status" value="1"/>
</dbReference>
<dbReference type="RefSeq" id="WP_020281996.1">
    <property type="nucleotide sequence ID" value="NZ_AZED01000013.1"/>
</dbReference>
<evidence type="ECO:0000259" key="1">
    <source>
        <dbReference type="Pfam" id="PF15919"/>
    </source>
</evidence>
<dbReference type="eggNOG" id="COG1598">
    <property type="taxonomic scope" value="Bacteria"/>
</dbReference>
<dbReference type="AlphaFoldDB" id="S4NUC1"/>
<dbReference type="GeneID" id="301048211"/>
<dbReference type="PANTHER" id="PTHR34504:SF4">
    <property type="entry name" value="ANTITOXIN HICB"/>
    <property type="match status" value="1"/>
</dbReference>
<name>S4NUC1_9LACO</name>
<dbReference type="EMBL" id="BASH01000009">
    <property type="protein sequence ID" value="GAD17558.1"/>
    <property type="molecule type" value="Genomic_DNA"/>
</dbReference>
<comment type="caution">
    <text evidence="2">The sequence shown here is derived from an EMBL/GenBank/DDBJ whole genome shotgun (WGS) entry which is preliminary data.</text>
</comment>
<dbReference type="InterPro" id="IPR051404">
    <property type="entry name" value="TA_system_antitoxin"/>
</dbReference>
<feature type="domain" description="HicB-like antitoxin of toxin-antitoxin system" evidence="1">
    <location>
        <begin position="9"/>
        <end position="86"/>
    </location>
</feature>
<dbReference type="InterPro" id="IPR031807">
    <property type="entry name" value="HicB-like"/>
</dbReference>
<dbReference type="Gene3D" id="3.30.160.250">
    <property type="match status" value="1"/>
</dbReference>
<dbReference type="PATRIC" id="fig|1423780.4.peg.955"/>
<keyword evidence="3" id="KW-1185">Reference proteome</keyword>
<dbReference type="Proteomes" id="UP000016361">
    <property type="component" value="Unassembled WGS sequence"/>
</dbReference>
<reference evidence="3" key="1">
    <citation type="journal article" date="2013" name="Genome Announc.">
        <title>Draft Genome Sequence of D-Branched-Chain Amino Acid Producer Lactobacillus otakiensis JCM 15040T, Isolated from a Traditional Japanese Pickle.</title>
        <authorList>
            <person name="Doi K."/>
            <person name="Mori K."/>
            <person name="Mutaguchi Y."/>
            <person name="Tashiro K."/>
            <person name="Fujino Y."/>
            <person name="Ohmori T."/>
            <person name="Kuhara S."/>
            <person name="Ohshima T."/>
        </authorList>
    </citation>
    <scope>NUCLEOTIDE SEQUENCE [LARGE SCALE GENOMIC DNA]</scope>
    <source>
        <strain evidence="3">JCM 15040</strain>
    </source>
</reference>
<dbReference type="OrthoDB" id="5419659at2"/>
<sequence>MKKPNVVSYPAIFDNQNNEGYYTVTFPDIPDTVSQGKTLEEAIHEAPDAIAIALPDYEKYPHSSDIQQIQAKNPDKIVRMVSVNMNAKM</sequence>
<gene>
    <name evidence="2" type="ORF">LOT_2096</name>
</gene>
<proteinExistence type="predicted"/>
<organism evidence="2 3">
    <name type="scientific">Lentilactobacillus otakiensis DSM 19908 = JCM 15040</name>
    <dbReference type="NCBI Taxonomy" id="1423780"/>
    <lineage>
        <taxon>Bacteria</taxon>
        <taxon>Bacillati</taxon>
        <taxon>Bacillota</taxon>
        <taxon>Bacilli</taxon>
        <taxon>Lactobacillales</taxon>
        <taxon>Lactobacillaceae</taxon>
        <taxon>Lentilactobacillus</taxon>
    </lineage>
</organism>
<dbReference type="InterPro" id="IPR035069">
    <property type="entry name" value="TTHA1013/TTHA0281-like"/>
</dbReference>
<dbReference type="Pfam" id="PF15919">
    <property type="entry name" value="HicB_lk_antitox"/>
    <property type="match status" value="1"/>
</dbReference>
<evidence type="ECO:0000313" key="2">
    <source>
        <dbReference type="EMBL" id="GAD17558.1"/>
    </source>
</evidence>
<accession>S4NUC1</accession>